<protein>
    <submittedName>
        <fullName evidence="1">Glutamine cyclotransferase</fullName>
    </submittedName>
</protein>
<dbReference type="GO" id="GO:0016603">
    <property type="term" value="F:glutaminyl-peptide cyclotransferase activity"/>
    <property type="evidence" value="ECO:0007669"/>
    <property type="project" value="InterPro"/>
</dbReference>
<keyword evidence="1" id="KW-0808">Transferase</keyword>
<proteinExistence type="predicted"/>
<dbReference type="SUPFAM" id="SSF50969">
    <property type="entry name" value="YVTN repeat-like/Quinoprotein amine dehydrogenase"/>
    <property type="match status" value="1"/>
</dbReference>
<dbReference type="InterPro" id="IPR007788">
    <property type="entry name" value="QCT"/>
</dbReference>
<gene>
    <name evidence="1" type="ORF">SAMN06265350_102203</name>
</gene>
<dbReference type="OrthoDB" id="9783700at2"/>
<dbReference type="PANTHER" id="PTHR31270">
    <property type="entry name" value="GLUTAMINYL-PEPTIDE CYCLOTRANSFERASE"/>
    <property type="match status" value="1"/>
</dbReference>
<dbReference type="AlphaFoldDB" id="A0A521BHF5"/>
<organism evidence="1 2">
    <name type="scientific">Solitalea koreensis</name>
    <dbReference type="NCBI Taxonomy" id="543615"/>
    <lineage>
        <taxon>Bacteria</taxon>
        <taxon>Pseudomonadati</taxon>
        <taxon>Bacteroidota</taxon>
        <taxon>Sphingobacteriia</taxon>
        <taxon>Sphingobacteriales</taxon>
        <taxon>Sphingobacteriaceae</taxon>
        <taxon>Solitalea</taxon>
    </lineage>
</organism>
<reference evidence="1 2" key="1">
    <citation type="submission" date="2017-05" db="EMBL/GenBank/DDBJ databases">
        <authorList>
            <person name="Varghese N."/>
            <person name="Submissions S."/>
        </authorList>
    </citation>
    <scope>NUCLEOTIDE SEQUENCE [LARGE SCALE GENOMIC DNA]</scope>
    <source>
        <strain evidence="1 2">DSM 21342</strain>
    </source>
</reference>
<dbReference type="InterPro" id="IPR011044">
    <property type="entry name" value="Quino_amine_DH_bsu"/>
</dbReference>
<dbReference type="Pfam" id="PF05096">
    <property type="entry name" value="Glu_cyclase_2"/>
    <property type="match status" value="1"/>
</dbReference>
<dbReference type="Proteomes" id="UP000315971">
    <property type="component" value="Unassembled WGS sequence"/>
</dbReference>
<name>A0A521BHF5_9SPHI</name>
<sequence>MLGFQKNVARISFVLAFCLFISGCKQTPSQNSNPENPADHFVSPNDGSLLVSGTPLIIQLQTATSAPDSIVYKVDGNRLKNTTDSSSFRLDANIVGLGVHQLTAEIFVKQNKQVITSNFTIYSNEAPAQLNYKVVQTYPHDIKAYTEGLEFHNGKLYESTGEYGISDIRLVNLKNGKVKKCSALDKDKFGEGITIFNNKIYQLTYREGVGYVRNLSTFAIEKTFNYPKTSEGWGMTHTDKYLLKTDGSECITFMDPITLKDVKNIQVYSNSTSIKDINELEYVNGIIYANVYQTNYIISIDAESGKVLGFLDLSSLLTEADKHPKIDVLNGIAYDPTSKHFFVTGKNWPKMFEIEVNSPNSNKVIAQN</sequence>
<evidence type="ECO:0000313" key="2">
    <source>
        <dbReference type="Proteomes" id="UP000315971"/>
    </source>
</evidence>
<keyword evidence="2" id="KW-1185">Reference proteome</keyword>
<accession>A0A521BHF5</accession>
<evidence type="ECO:0000313" key="1">
    <source>
        <dbReference type="EMBL" id="SMO46469.1"/>
    </source>
</evidence>
<dbReference type="EMBL" id="FXSZ01000002">
    <property type="protein sequence ID" value="SMO46469.1"/>
    <property type="molecule type" value="Genomic_DNA"/>
</dbReference>
<dbReference type="PANTHER" id="PTHR31270:SF1">
    <property type="entry name" value="GLUTAMINYL-PEPTIDE CYCLOTRANSFERASE"/>
    <property type="match status" value="1"/>
</dbReference>
<dbReference type="PROSITE" id="PS51257">
    <property type="entry name" value="PROKAR_LIPOPROTEIN"/>
    <property type="match status" value="1"/>
</dbReference>